<dbReference type="PROSITE" id="PS51186">
    <property type="entry name" value="GNAT"/>
    <property type="match status" value="1"/>
</dbReference>
<dbReference type="RefSeq" id="WP_025845192.1">
    <property type="nucleotide sequence ID" value="NZ_BJOD01000103.1"/>
</dbReference>
<accession>A0A3M8AL57</accession>
<dbReference type="AlphaFoldDB" id="A0A3M8AL57"/>
<dbReference type="OrthoDB" id="66776at2"/>
<evidence type="ECO:0000259" key="1">
    <source>
        <dbReference type="PROSITE" id="PS51186"/>
    </source>
</evidence>
<dbReference type="InterPro" id="IPR000182">
    <property type="entry name" value="GNAT_dom"/>
</dbReference>
<dbReference type="GeneID" id="82813507"/>
<dbReference type="GO" id="GO:0016747">
    <property type="term" value="F:acyltransferase activity, transferring groups other than amino-acyl groups"/>
    <property type="evidence" value="ECO:0007669"/>
    <property type="project" value="InterPro"/>
</dbReference>
<protein>
    <submittedName>
        <fullName evidence="3">GNAT family N-acetyltransferase</fullName>
    </submittedName>
    <submittedName>
        <fullName evidence="2">N-acetyltransferase YbbJ</fullName>
    </submittedName>
</protein>
<dbReference type="InterPro" id="IPR016181">
    <property type="entry name" value="Acyl_CoA_acyltransferase"/>
</dbReference>
<dbReference type="SUPFAM" id="SSF55729">
    <property type="entry name" value="Acyl-CoA N-acyltransferases (Nat)"/>
    <property type="match status" value="1"/>
</dbReference>
<evidence type="ECO:0000313" key="4">
    <source>
        <dbReference type="Proteomes" id="UP000276178"/>
    </source>
</evidence>
<feature type="domain" description="N-acetyltransferase" evidence="1">
    <location>
        <begin position="7"/>
        <end position="159"/>
    </location>
</feature>
<dbReference type="Proteomes" id="UP000317180">
    <property type="component" value="Unassembled WGS sequence"/>
</dbReference>
<dbReference type="Proteomes" id="UP000276178">
    <property type="component" value="Unassembled WGS sequence"/>
</dbReference>
<dbReference type="Pfam" id="PF00583">
    <property type="entry name" value="Acetyltransf_1"/>
    <property type="match status" value="1"/>
</dbReference>
<evidence type="ECO:0000313" key="2">
    <source>
        <dbReference type="EMBL" id="GED28762.1"/>
    </source>
</evidence>
<sequence length="163" mass="18147">MNKPVHVKLTHYSPAHLPALRSFELPEEQGQFTSLPVETLAVTEGQYPIVIVSEKEPVGFFLLHSTERVKEYSANPDAMLLTSFSINHAQQGKGYAKQGMLLLPTFIRTEFPACTEIVLAVNHKNIPAQRLYVAAGFADTGRRRMGPLGEQFVFCLPLPNDPQ</sequence>
<keyword evidence="3" id="KW-0808">Transferase</keyword>
<comment type="caution">
    <text evidence="3">The sequence shown here is derived from an EMBL/GenBank/DDBJ whole genome shotgun (WGS) entry which is preliminary data.</text>
</comment>
<reference evidence="3 4" key="1">
    <citation type="submission" date="2018-10" db="EMBL/GenBank/DDBJ databases">
        <title>Phylogenomics of Brevibacillus.</title>
        <authorList>
            <person name="Dunlap C."/>
        </authorList>
    </citation>
    <scope>NUCLEOTIDE SEQUENCE [LARGE SCALE GENOMIC DNA]</scope>
    <source>
        <strain evidence="3 4">NRRL NRS 1219</strain>
    </source>
</reference>
<dbReference type="Gene3D" id="3.40.630.30">
    <property type="match status" value="1"/>
</dbReference>
<dbReference type="EMBL" id="RHHN01000060">
    <property type="protein sequence ID" value="RNB51749.1"/>
    <property type="molecule type" value="Genomic_DNA"/>
</dbReference>
<reference evidence="2 5" key="2">
    <citation type="submission" date="2019-06" db="EMBL/GenBank/DDBJ databases">
        <title>Whole genome shotgun sequence of Brevibacillus agri NBRC 15538.</title>
        <authorList>
            <person name="Hosoyama A."/>
            <person name="Uohara A."/>
            <person name="Ohji S."/>
            <person name="Ichikawa N."/>
        </authorList>
    </citation>
    <scope>NUCLEOTIDE SEQUENCE [LARGE SCALE GENOMIC DNA]</scope>
    <source>
        <strain evidence="2 5">NBRC 15538</strain>
    </source>
</reference>
<evidence type="ECO:0000313" key="3">
    <source>
        <dbReference type="EMBL" id="RNB51749.1"/>
    </source>
</evidence>
<keyword evidence="5" id="KW-1185">Reference proteome</keyword>
<gene>
    <name evidence="2" type="primary">ybbJ</name>
    <name evidence="2" type="ORF">BAG01nite_48640</name>
    <name evidence="3" type="ORF">EB820_19485</name>
</gene>
<dbReference type="EMBL" id="BJOD01000103">
    <property type="protein sequence ID" value="GED28762.1"/>
    <property type="molecule type" value="Genomic_DNA"/>
</dbReference>
<evidence type="ECO:0000313" key="5">
    <source>
        <dbReference type="Proteomes" id="UP000317180"/>
    </source>
</evidence>
<name>A0A3M8AL57_9BACL</name>
<proteinExistence type="predicted"/>
<organism evidence="3 4">
    <name type="scientific">Brevibacillus agri</name>
    <dbReference type="NCBI Taxonomy" id="51101"/>
    <lineage>
        <taxon>Bacteria</taxon>
        <taxon>Bacillati</taxon>
        <taxon>Bacillota</taxon>
        <taxon>Bacilli</taxon>
        <taxon>Bacillales</taxon>
        <taxon>Paenibacillaceae</taxon>
        <taxon>Brevibacillus</taxon>
    </lineage>
</organism>